<dbReference type="InterPro" id="IPR036397">
    <property type="entry name" value="RNaseH_sf"/>
</dbReference>
<dbReference type="KEGG" id="dalk:DSCA_07330"/>
<dbReference type="Pfam" id="PF00271">
    <property type="entry name" value="Helicase_C"/>
    <property type="match status" value="1"/>
</dbReference>
<name>A0A5K7YDT2_9BACT</name>
<dbReference type="GO" id="GO:0036297">
    <property type="term" value="P:interstrand cross-link repair"/>
    <property type="evidence" value="ECO:0007669"/>
    <property type="project" value="TreeGrafter"/>
</dbReference>
<dbReference type="PANTHER" id="PTHR47957">
    <property type="entry name" value="ATP-DEPENDENT HELICASE HRQ1"/>
    <property type="match status" value="1"/>
</dbReference>
<dbReference type="InterPro" id="IPR027417">
    <property type="entry name" value="P-loop_NTPase"/>
</dbReference>
<dbReference type="Gene3D" id="3.40.50.300">
    <property type="entry name" value="P-loop containing nucleotide triphosphate hydrolases"/>
    <property type="match status" value="2"/>
</dbReference>
<proteinExistence type="predicted"/>
<dbReference type="Gene3D" id="3.30.420.10">
    <property type="entry name" value="Ribonuclease H-like superfamily/Ribonuclease H"/>
    <property type="match status" value="1"/>
</dbReference>
<dbReference type="InterPro" id="IPR012337">
    <property type="entry name" value="RNaseH-like_sf"/>
</dbReference>
<dbReference type="Proteomes" id="UP000427906">
    <property type="component" value="Chromosome"/>
</dbReference>
<dbReference type="AlphaFoldDB" id="A0A5K7YDT2"/>
<sequence length="973" mass="107201">MSSAADHGYPTMKNGHPVHDYVTALKNARSFDGQVVYHREFDPAAPTFGKPEKTWPVSIGDLLGSMGIDRLYAHQVQTIDRVRAGIHTVAATRTASGKTLTYALPVFEAVVDDASTCALFIYPLKALAQDQLKAINGMSAHLPGTLFRADIYDGDTSAYRRKKIRDNPPHVLMTNPEMIHLSVLPHHERWADLLGRLRFVVVDEVHTYRGMLGSHMAQVFRRLQRMCRHYGQSPTFVFTSATVANPEELAGQLTGLPVETVTESTAGAGRRHLILIEPVDGPLAATMTLLKSALNRGLRTIVYTQSRKLAELLAIWAKNRSGPFADRISAYRAGFLPEERREIESRLASGELLAVITTSALELGIDIGSLDLCLLVGYPGSIVATWQRGGRVGRSGQESAVVMVAGEDALDQFFVNNPEQLVMRPPEAAVINPYNPDVLSRHLTCAAAELPLAVDDPLLQPEAVHGCLRQLLADGALYLSADGTTCYSPMKNPHRHVNLRGAGSRYTIVNASDNTRLGEIDGFRVFRETHPGAIYLHRGKSFLVDALEPETKKIHVRRTRVNFHTRVRSHKDTLILDIMDQKAVYGTNMAVGRLRVTEQVTGYDRIETRTGKVLERIPLDLPPMVFETQGLWFIVPAGLTAMAQTARVHVMGGLHALEHAAIGVFPLLVLADRNDLGGISTPFHPQLESAGIFIYDGLPGGAGICAQAFSDGPGLLDATLAAISGCPCKTGCPSCVHSPKCGSGNRPIDKAAAMFLLRALISGTTPPARQVIHLPMVEGNADDGDEPVPVTDSPREPGSYGVLDIETQRSAREVGGWHHAERMRVSCVVLYDSRTDDYYEFVEGQVPALLEHIRQLDKVVGFNIKRFDYRVLSAYTDLDFRRIPTLDILEKVKAQLGYRLSLDHLASVTLNTGKTADGLDALKWWREGKMARILEYCRSDVAITRDLYRFGLAHRYLLFKNKAKQTVRLPVDW</sequence>
<evidence type="ECO:0000256" key="2">
    <source>
        <dbReference type="ARBA" id="ARBA00022840"/>
    </source>
</evidence>
<dbReference type="GO" id="GO:0005524">
    <property type="term" value="F:ATP binding"/>
    <property type="evidence" value="ECO:0007669"/>
    <property type="project" value="UniProtKB-KW"/>
</dbReference>
<keyword evidence="2" id="KW-0067">ATP-binding</keyword>
<organism evidence="6 7">
    <name type="scientific">Desulfosarcina alkanivorans</name>
    <dbReference type="NCBI Taxonomy" id="571177"/>
    <lineage>
        <taxon>Bacteria</taxon>
        <taxon>Pseudomonadati</taxon>
        <taxon>Thermodesulfobacteriota</taxon>
        <taxon>Desulfobacteria</taxon>
        <taxon>Desulfobacterales</taxon>
        <taxon>Desulfosarcinaceae</taxon>
        <taxon>Desulfosarcina</taxon>
    </lineage>
</organism>
<dbReference type="EMBL" id="AP021874">
    <property type="protein sequence ID" value="BBO66803.1"/>
    <property type="molecule type" value="Genomic_DNA"/>
</dbReference>
<dbReference type="InterPro" id="IPR038720">
    <property type="entry name" value="YprB_RNase_H-like_dom"/>
</dbReference>
<dbReference type="SUPFAM" id="SSF53098">
    <property type="entry name" value="Ribonuclease H-like"/>
    <property type="match status" value="1"/>
</dbReference>
<gene>
    <name evidence="6" type="ORF">DSCA_07330</name>
</gene>
<dbReference type="GO" id="GO:0043138">
    <property type="term" value="F:3'-5' DNA helicase activity"/>
    <property type="evidence" value="ECO:0007669"/>
    <property type="project" value="TreeGrafter"/>
</dbReference>
<dbReference type="PANTHER" id="PTHR47957:SF3">
    <property type="entry name" value="ATP-DEPENDENT HELICASE HRQ1"/>
    <property type="match status" value="1"/>
</dbReference>
<evidence type="ECO:0000313" key="7">
    <source>
        <dbReference type="Proteomes" id="UP000427906"/>
    </source>
</evidence>
<dbReference type="Pfam" id="PF09369">
    <property type="entry name" value="MZB"/>
    <property type="match status" value="1"/>
</dbReference>
<dbReference type="InterPro" id="IPR011545">
    <property type="entry name" value="DEAD/DEAH_box_helicase_dom"/>
</dbReference>
<feature type="domain" description="Helicase C-terminal" evidence="5">
    <location>
        <begin position="282"/>
        <end position="458"/>
    </location>
</feature>
<reference evidence="6 7" key="1">
    <citation type="submission" date="2019-11" db="EMBL/GenBank/DDBJ databases">
        <title>Comparative genomics of hydrocarbon-degrading Desulfosarcina strains.</title>
        <authorList>
            <person name="Watanabe M."/>
            <person name="Kojima H."/>
            <person name="Fukui M."/>
        </authorList>
    </citation>
    <scope>NUCLEOTIDE SEQUENCE [LARGE SCALE GENOMIC DNA]</scope>
    <source>
        <strain evidence="6 7">PL12</strain>
    </source>
</reference>
<keyword evidence="1" id="KW-0547">Nucleotide-binding</keyword>
<dbReference type="SMART" id="SM00487">
    <property type="entry name" value="DEXDc"/>
    <property type="match status" value="1"/>
</dbReference>
<dbReference type="Pfam" id="PF22982">
    <property type="entry name" value="WHD_HRQ1"/>
    <property type="match status" value="1"/>
</dbReference>
<dbReference type="InterPro" id="IPR001650">
    <property type="entry name" value="Helicase_C-like"/>
</dbReference>
<dbReference type="GO" id="GO:0006289">
    <property type="term" value="P:nucleotide-excision repair"/>
    <property type="evidence" value="ECO:0007669"/>
    <property type="project" value="TreeGrafter"/>
</dbReference>
<dbReference type="SMART" id="SM00490">
    <property type="entry name" value="HELICc"/>
    <property type="match status" value="1"/>
</dbReference>
<dbReference type="InterPro" id="IPR055227">
    <property type="entry name" value="HRQ1_WHD"/>
</dbReference>
<evidence type="ECO:0000259" key="4">
    <source>
        <dbReference type="PROSITE" id="PS51192"/>
    </source>
</evidence>
<dbReference type="Pfam" id="PF00270">
    <property type="entry name" value="DEAD"/>
    <property type="match status" value="1"/>
</dbReference>
<feature type="domain" description="Helicase ATP-binding" evidence="4">
    <location>
        <begin position="79"/>
        <end position="261"/>
    </location>
</feature>
<evidence type="ECO:0000256" key="3">
    <source>
        <dbReference type="SAM" id="MobiDB-lite"/>
    </source>
</evidence>
<dbReference type="InterPro" id="IPR018973">
    <property type="entry name" value="MZB"/>
</dbReference>
<dbReference type="SUPFAM" id="SSF52540">
    <property type="entry name" value="P-loop containing nucleoside triphosphate hydrolases"/>
    <property type="match status" value="1"/>
</dbReference>
<evidence type="ECO:0008006" key="8">
    <source>
        <dbReference type="Google" id="ProtNLM"/>
    </source>
</evidence>
<feature type="region of interest" description="Disordered" evidence="3">
    <location>
        <begin position="778"/>
        <end position="801"/>
    </location>
</feature>
<dbReference type="CDD" id="cd17923">
    <property type="entry name" value="DEXHc_Hrq1-like"/>
    <property type="match status" value="1"/>
</dbReference>
<dbReference type="PROSITE" id="PS51192">
    <property type="entry name" value="HELICASE_ATP_BIND_1"/>
    <property type="match status" value="1"/>
</dbReference>
<dbReference type="Pfam" id="PF13482">
    <property type="entry name" value="RNase_H_2"/>
    <property type="match status" value="1"/>
</dbReference>
<evidence type="ECO:0000313" key="6">
    <source>
        <dbReference type="EMBL" id="BBO66803.1"/>
    </source>
</evidence>
<accession>A0A5K7YDT2</accession>
<dbReference type="CDD" id="cd18797">
    <property type="entry name" value="SF2_C_Hrq"/>
    <property type="match status" value="1"/>
</dbReference>
<protein>
    <recommendedName>
        <fullName evidence="8">DEAD/DEAH box helicase</fullName>
    </recommendedName>
</protein>
<dbReference type="PROSITE" id="PS51194">
    <property type="entry name" value="HELICASE_CTER"/>
    <property type="match status" value="1"/>
</dbReference>
<evidence type="ECO:0000259" key="5">
    <source>
        <dbReference type="PROSITE" id="PS51194"/>
    </source>
</evidence>
<dbReference type="InterPro" id="IPR014001">
    <property type="entry name" value="Helicase_ATP-bd"/>
</dbReference>
<dbReference type="GO" id="GO:0003676">
    <property type="term" value="F:nucleic acid binding"/>
    <property type="evidence" value="ECO:0007669"/>
    <property type="project" value="InterPro"/>
</dbReference>
<keyword evidence="7" id="KW-1185">Reference proteome</keyword>
<evidence type="ECO:0000256" key="1">
    <source>
        <dbReference type="ARBA" id="ARBA00022741"/>
    </source>
</evidence>